<evidence type="ECO:0000256" key="2">
    <source>
        <dbReference type="ARBA" id="ARBA00022692"/>
    </source>
</evidence>
<gene>
    <name evidence="7" type="primary">LOC110772933</name>
</gene>
<sequence length="291" mass="33776">MGNPAQITLLASTFCAMLTMHFSVQLLSEHFFYWKKPKEQKAIIIIILMAPLYALHSFVGLLDFQGSNVFFTFLDSIKECYEALVIANFLGLLYSYLNISISKNIVPDEIKGREIHHSFPMTLFLPRTVRLNHQTLKLLKYWTWQFVVIRPVCSILMITLQLLGVYPSWVSWTFTIILNISVTLALYSLIVFYNVFAKELAPHKPLAKFLCIKGIVFFCFWQGVVLDILAALKIIRSHHIWLDVEHIEEALQNILVCVEMVLFSVFQKYAYSVEPYRDDGIPNKTREKKKE</sequence>
<evidence type="ECO:0000256" key="1">
    <source>
        <dbReference type="ARBA" id="ARBA00004141"/>
    </source>
</evidence>
<evidence type="ECO:0000256" key="3">
    <source>
        <dbReference type="ARBA" id="ARBA00022989"/>
    </source>
</evidence>
<protein>
    <submittedName>
        <fullName evidence="7">Transmembrane protein 184C-like</fullName>
    </submittedName>
</protein>
<keyword evidence="6" id="KW-1185">Reference proteome</keyword>
<evidence type="ECO:0000313" key="7">
    <source>
        <dbReference type="RefSeq" id="XP_021833117.1"/>
    </source>
</evidence>
<dbReference type="GO" id="GO:0016020">
    <property type="term" value="C:membrane"/>
    <property type="evidence" value="ECO:0007669"/>
    <property type="project" value="UniProtKB-SubCell"/>
</dbReference>
<reference evidence="7" key="1">
    <citation type="submission" date="2025-08" db="UniProtKB">
        <authorList>
            <consortium name="RefSeq"/>
        </authorList>
    </citation>
    <scope>IDENTIFICATION</scope>
</reference>
<keyword evidence="3 5" id="KW-1133">Transmembrane helix</keyword>
<keyword evidence="2 5" id="KW-0812">Transmembrane</keyword>
<evidence type="ECO:0000256" key="5">
    <source>
        <dbReference type="SAM" id="Phobius"/>
    </source>
</evidence>
<dbReference type="PANTHER" id="PTHR23423">
    <property type="entry name" value="ORGANIC SOLUTE TRANSPORTER-RELATED"/>
    <property type="match status" value="1"/>
</dbReference>
<dbReference type="Pfam" id="PF03619">
    <property type="entry name" value="Solute_trans_a"/>
    <property type="match status" value="1"/>
</dbReference>
<dbReference type="Proteomes" id="UP000515124">
    <property type="component" value="Unplaced"/>
</dbReference>
<organism evidence="6 7">
    <name type="scientific">Prunus avium</name>
    <name type="common">Cherry</name>
    <name type="synonym">Cerasus avium</name>
    <dbReference type="NCBI Taxonomy" id="42229"/>
    <lineage>
        <taxon>Eukaryota</taxon>
        <taxon>Viridiplantae</taxon>
        <taxon>Streptophyta</taxon>
        <taxon>Embryophyta</taxon>
        <taxon>Tracheophyta</taxon>
        <taxon>Spermatophyta</taxon>
        <taxon>Magnoliopsida</taxon>
        <taxon>eudicotyledons</taxon>
        <taxon>Gunneridae</taxon>
        <taxon>Pentapetalae</taxon>
        <taxon>rosids</taxon>
        <taxon>fabids</taxon>
        <taxon>Rosales</taxon>
        <taxon>Rosaceae</taxon>
        <taxon>Amygdaloideae</taxon>
        <taxon>Amygdaleae</taxon>
        <taxon>Prunus</taxon>
    </lineage>
</organism>
<name>A0A6P5U189_PRUAV</name>
<dbReference type="Gramene" id="Pav_sc0002607.1_g050.1.mk:mrna">
    <property type="protein sequence ID" value="Pav_sc0002607.1_g050.1.mk:mrna"/>
    <property type="gene ID" value="Pav_sc0002607.1_g050.1.mk"/>
</dbReference>
<proteinExistence type="predicted"/>
<dbReference type="SMART" id="SM01417">
    <property type="entry name" value="Solute_trans_a"/>
    <property type="match status" value="1"/>
</dbReference>
<feature type="transmembrane region" description="Helical" evidence="5">
    <location>
        <begin position="6"/>
        <end position="27"/>
    </location>
</feature>
<feature type="transmembrane region" description="Helical" evidence="5">
    <location>
        <begin position="172"/>
        <end position="197"/>
    </location>
</feature>
<feature type="transmembrane region" description="Helical" evidence="5">
    <location>
        <begin position="209"/>
        <end position="230"/>
    </location>
</feature>
<accession>A0A6P5U189</accession>
<dbReference type="GeneID" id="110772933"/>
<evidence type="ECO:0000256" key="4">
    <source>
        <dbReference type="ARBA" id="ARBA00023136"/>
    </source>
</evidence>
<dbReference type="InterPro" id="IPR005178">
    <property type="entry name" value="Ostalpha/TMEM184C"/>
</dbReference>
<feature type="transmembrane region" description="Helical" evidence="5">
    <location>
        <begin position="42"/>
        <end position="61"/>
    </location>
</feature>
<dbReference type="KEGG" id="pavi:110772933"/>
<dbReference type="AlphaFoldDB" id="A0A6P5U189"/>
<evidence type="ECO:0000313" key="6">
    <source>
        <dbReference type="Proteomes" id="UP000515124"/>
    </source>
</evidence>
<comment type="subcellular location">
    <subcellularLocation>
        <location evidence="1">Membrane</location>
        <topology evidence="1">Multi-pass membrane protein</topology>
    </subcellularLocation>
</comment>
<dbReference type="RefSeq" id="XP_021833117.1">
    <property type="nucleotide sequence ID" value="XM_021977425.1"/>
</dbReference>
<feature type="transmembrane region" description="Helical" evidence="5">
    <location>
        <begin position="147"/>
        <end position="166"/>
    </location>
</feature>
<keyword evidence="4 5" id="KW-0472">Membrane</keyword>